<keyword evidence="1" id="KW-0575">Peroxidase</keyword>
<dbReference type="GO" id="GO:0020037">
    <property type="term" value="F:heme binding"/>
    <property type="evidence" value="ECO:0007669"/>
    <property type="project" value="InterPro"/>
</dbReference>
<proteinExistence type="predicted"/>
<dbReference type="EMBL" id="UARW01000010">
    <property type="protein sequence ID" value="SQD07851.1"/>
    <property type="molecule type" value="Genomic_DNA"/>
</dbReference>
<dbReference type="Gene3D" id="1.10.420.10">
    <property type="entry name" value="Peroxidase, domain 2"/>
    <property type="match status" value="1"/>
</dbReference>
<keyword evidence="1" id="KW-0560">Oxidoreductase</keyword>
<dbReference type="InterPro" id="IPR010255">
    <property type="entry name" value="Haem_peroxidase_sf"/>
</dbReference>
<dbReference type="AlphaFoldDB" id="A0A2X3KKL3"/>
<dbReference type="SUPFAM" id="SSF48113">
    <property type="entry name" value="Heme-dependent peroxidases"/>
    <property type="match status" value="1"/>
</dbReference>
<protein>
    <submittedName>
        <fullName evidence="1">Catalase/hydroperoxidase HPI(I)</fullName>
    </submittedName>
</protein>
<sequence length="29" mass="3171">MNDEETVALIAGGHTLGKPTVPVRHQRRS</sequence>
<dbReference type="Proteomes" id="UP000250991">
    <property type="component" value="Unassembled WGS sequence"/>
</dbReference>
<gene>
    <name evidence="1" type="ORF">NCTC8009_08504</name>
</gene>
<evidence type="ECO:0000313" key="2">
    <source>
        <dbReference type="Proteomes" id="UP000250991"/>
    </source>
</evidence>
<accession>A0A2X3KKL3</accession>
<reference evidence="1 2" key="1">
    <citation type="submission" date="2018-06" db="EMBL/GenBank/DDBJ databases">
        <authorList>
            <consortium name="Pathogen Informatics"/>
            <person name="Doyle S."/>
        </authorList>
    </citation>
    <scope>NUCLEOTIDE SEQUENCE [LARGE SCALE GENOMIC DNA]</scope>
    <source>
        <strain evidence="1 2">NCTC8009</strain>
    </source>
</reference>
<dbReference type="GO" id="GO:0006979">
    <property type="term" value="P:response to oxidative stress"/>
    <property type="evidence" value="ECO:0007669"/>
    <property type="project" value="InterPro"/>
</dbReference>
<organism evidence="1 2">
    <name type="scientific">Escherichia coli</name>
    <dbReference type="NCBI Taxonomy" id="562"/>
    <lineage>
        <taxon>Bacteria</taxon>
        <taxon>Pseudomonadati</taxon>
        <taxon>Pseudomonadota</taxon>
        <taxon>Gammaproteobacteria</taxon>
        <taxon>Enterobacterales</taxon>
        <taxon>Enterobacteriaceae</taxon>
        <taxon>Escherichia</taxon>
    </lineage>
</organism>
<dbReference type="GO" id="GO:0004601">
    <property type="term" value="F:peroxidase activity"/>
    <property type="evidence" value="ECO:0007669"/>
    <property type="project" value="UniProtKB-KW"/>
</dbReference>
<evidence type="ECO:0000313" key="1">
    <source>
        <dbReference type="EMBL" id="SQD07851.1"/>
    </source>
</evidence>
<name>A0A2X3KKL3_ECOLX</name>